<organism evidence="1 2">
    <name type="scientific">Acetobacter cibinongensis</name>
    <dbReference type="NCBI Taxonomy" id="146475"/>
    <lineage>
        <taxon>Bacteria</taxon>
        <taxon>Pseudomonadati</taxon>
        <taxon>Pseudomonadota</taxon>
        <taxon>Alphaproteobacteria</taxon>
        <taxon>Acetobacterales</taxon>
        <taxon>Acetobacteraceae</taxon>
        <taxon>Acetobacter</taxon>
    </lineage>
</organism>
<name>A0A1Z5YRV5_9PROT</name>
<dbReference type="Proteomes" id="UP000196086">
    <property type="component" value="Unassembled WGS sequence"/>
</dbReference>
<dbReference type="AlphaFoldDB" id="A0A1Z5YRV5"/>
<comment type="caution">
    <text evidence="1">The sequence shown here is derived from an EMBL/GenBank/DDBJ whole genome shotgun (WGS) entry which is preliminary data.</text>
</comment>
<proteinExistence type="predicted"/>
<dbReference type="EMBL" id="JOMQ01000064">
    <property type="protein sequence ID" value="OUJ00022.1"/>
    <property type="molecule type" value="Genomic_DNA"/>
</dbReference>
<gene>
    <name evidence="1" type="ORF">HK14_12770</name>
</gene>
<sequence>MLATATGRLRQEVVRATALVLPVLYCQSYSVKTAEGFCTIWQTPRVGQSITAGSPRTIGDNA</sequence>
<evidence type="ECO:0000313" key="1">
    <source>
        <dbReference type="EMBL" id="OUJ00022.1"/>
    </source>
</evidence>
<accession>A0A1Z5YRV5</accession>
<reference evidence="1 2" key="1">
    <citation type="submission" date="2014-06" db="EMBL/GenBank/DDBJ databases">
        <authorList>
            <person name="Ju J."/>
            <person name="Zhang J."/>
        </authorList>
    </citation>
    <scope>NUCLEOTIDE SEQUENCE [LARGE SCALE GENOMIC DNA]</scope>
    <source>
        <strain evidence="1 2">DsW_47</strain>
    </source>
</reference>
<protein>
    <submittedName>
        <fullName evidence="1">Uncharacterized protein</fullName>
    </submittedName>
</protein>
<evidence type="ECO:0000313" key="2">
    <source>
        <dbReference type="Proteomes" id="UP000196086"/>
    </source>
</evidence>